<dbReference type="PANTHER" id="PTHR43047:SF9">
    <property type="entry name" value="HISTIDINE KINASE"/>
    <property type="match status" value="1"/>
</dbReference>
<gene>
    <name evidence="12" type="ORF">L9059_02900</name>
</gene>
<feature type="domain" description="Response regulatory" evidence="10">
    <location>
        <begin position="442"/>
        <end position="559"/>
    </location>
</feature>
<organism evidence="12 13">
    <name type="scientific">Pseudomonas violetae</name>
    <dbReference type="NCBI Taxonomy" id="2915813"/>
    <lineage>
        <taxon>Bacteria</taxon>
        <taxon>Pseudomonadati</taxon>
        <taxon>Pseudomonadota</taxon>
        <taxon>Gammaproteobacteria</taxon>
        <taxon>Pseudomonadales</taxon>
        <taxon>Pseudomonadaceae</taxon>
        <taxon>Pseudomonas</taxon>
    </lineage>
</organism>
<dbReference type="PROSITE" id="PS50043">
    <property type="entry name" value="HTH_LUXR_2"/>
    <property type="match status" value="1"/>
</dbReference>
<dbReference type="RefSeq" id="WP_247287267.1">
    <property type="nucleotide sequence ID" value="NZ_JAKNRW010000002.1"/>
</dbReference>
<dbReference type="Gene3D" id="1.10.287.130">
    <property type="match status" value="1"/>
</dbReference>
<dbReference type="Gene3D" id="1.10.10.10">
    <property type="entry name" value="Winged helix-like DNA-binding domain superfamily/Winged helix DNA-binding domain"/>
    <property type="match status" value="1"/>
</dbReference>
<name>A0ABT0ETT5_9PSED</name>
<feature type="domain" description="HTH luxR-type" evidence="8">
    <location>
        <begin position="714"/>
        <end position="779"/>
    </location>
</feature>
<dbReference type="InterPro" id="IPR005467">
    <property type="entry name" value="His_kinase_dom"/>
</dbReference>
<keyword evidence="6" id="KW-0597">Phosphoprotein</keyword>
<dbReference type="Pfam" id="PF13596">
    <property type="entry name" value="PAS_10"/>
    <property type="match status" value="1"/>
</dbReference>
<dbReference type="InterPro" id="IPR003661">
    <property type="entry name" value="HisK_dim/P_dom"/>
</dbReference>
<dbReference type="SUPFAM" id="SSF55785">
    <property type="entry name" value="PYP-like sensor domain (PAS domain)"/>
    <property type="match status" value="1"/>
</dbReference>
<evidence type="ECO:0000256" key="5">
    <source>
        <dbReference type="ARBA" id="ARBA00023125"/>
    </source>
</evidence>
<evidence type="ECO:0000256" key="4">
    <source>
        <dbReference type="ARBA" id="ARBA00022777"/>
    </source>
</evidence>
<dbReference type="Gene3D" id="3.40.50.2300">
    <property type="match status" value="2"/>
</dbReference>
<dbReference type="Gene3D" id="3.30.565.10">
    <property type="entry name" value="Histidine kinase-like ATPase, C-terminal domain"/>
    <property type="match status" value="1"/>
</dbReference>
<dbReference type="CDD" id="cd00130">
    <property type="entry name" value="PAS"/>
    <property type="match status" value="1"/>
</dbReference>
<keyword evidence="13" id="KW-1185">Reference proteome</keyword>
<dbReference type="InterPro" id="IPR000014">
    <property type="entry name" value="PAS"/>
</dbReference>
<dbReference type="SMART" id="SM00387">
    <property type="entry name" value="HATPase_c"/>
    <property type="match status" value="1"/>
</dbReference>
<feature type="domain" description="Histidine kinase" evidence="9">
    <location>
        <begin position="208"/>
        <end position="417"/>
    </location>
</feature>
<feature type="modified residue" description="4-aspartylphosphate" evidence="6">
    <location>
        <position position="493"/>
    </location>
</feature>
<dbReference type="InterPro" id="IPR001789">
    <property type="entry name" value="Sig_transdc_resp-reg_receiver"/>
</dbReference>
<dbReference type="SUPFAM" id="SSF46894">
    <property type="entry name" value="C-terminal effector domain of the bipartite response regulators"/>
    <property type="match status" value="1"/>
</dbReference>
<dbReference type="Pfam" id="PF00512">
    <property type="entry name" value="HisKA"/>
    <property type="match status" value="1"/>
</dbReference>
<feature type="coiled-coil region" evidence="7">
    <location>
        <begin position="43"/>
        <end position="70"/>
    </location>
</feature>
<dbReference type="PROSITE" id="PS50110">
    <property type="entry name" value="RESPONSE_REGULATORY"/>
    <property type="match status" value="2"/>
</dbReference>
<keyword evidence="5" id="KW-0238">DNA-binding</keyword>
<dbReference type="Pfam" id="PF02518">
    <property type="entry name" value="HATPase_c"/>
    <property type="match status" value="1"/>
</dbReference>
<evidence type="ECO:0000256" key="1">
    <source>
        <dbReference type="ARBA" id="ARBA00000085"/>
    </source>
</evidence>
<dbReference type="PANTHER" id="PTHR43047">
    <property type="entry name" value="TWO-COMPONENT HISTIDINE PROTEIN KINASE"/>
    <property type="match status" value="1"/>
</dbReference>
<dbReference type="Pfam" id="PF00196">
    <property type="entry name" value="GerE"/>
    <property type="match status" value="1"/>
</dbReference>
<dbReference type="SMART" id="SM00388">
    <property type="entry name" value="HisKA"/>
    <property type="match status" value="1"/>
</dbReference>
<comment type="caution">
    <text evidence="12">The sequence shown here is derived from an EMBL/GenBank/DDBJ whole genome shotgun (WGS) entry which is preliminary data.</text>
</comment>
<dbReference type="PROSITE" id="PS50113">
    <property type="entry name" value="PAC"/>
    <property type="match status" value="1"/>
</dbReference>
<dbReference type="InterPro" id="IPR011006">
    <property type="entry name" value="CheY-like_superfamily"/>
</dbReference>
<evidence type="ECO:0000256" key="2">
    <source>
        <dbReference type="ARBA" id="ARBA00012438"/>
    </source>
</evidence>
<evidence type="ECO:0000256" key="6">
    <source>
        <dbReference type="PROSITE-ProRule" id="PRU00169"/>
    </source>
</evidence>
<dbReference type="EMBL" id="JAKNRW010000002">
    <property type="protein sequence ID" value="MCK1789143.1"/>
    <property type="molecule type" value="Genomic_DNA"/>
</dbReference>
<dbReference type="Pfam" id="PF00072">
    <property type="entry name" value="Response_reg"/>
    <property type="match status" value="2"/>
</dbReference>
<dbReference type="InterPro" id="IPR003594">
    <property type="entry name" value="HATPase_dom"/>
</dbReference>
<dbReference type="SUPFAM" id="SSF47384">
    <property type="entry name" value="Homodimeric domain of signal transducing histidine kinase"/>
    <property type="match status" value="1"/>
</dbReference>
<dbReference type="PROSITE" id="PS50109">
    <property type="entry name" value="HIS_KIN"/>
    <property type="match status" value="1"/>
</dbReference>
<evidence type="ECO:0000259" key="10">
    <source>
        <dbReference type="PROSITE" id="PS50110"/>
    </source>
</evidence>
<protein>
    <recommendedName>
        <fullName evidence="2">histidine kinase</fullName>
        <ecNumber evidence="2">2.7.13.3</ecNumber>
    </recommendedName>
</protein>
<evidence type="ECO:0000259" key="11">
    <source>
        <dbReference type="PROSITE" id="PS50113"/>
    </source>
</evidence>
<dbReference type="CDD" id="cd06170">
    <property type="entry name" value="LuxR_C_like"/>
    <property type="match status" value="1"/>
</dbReference>
<keyword evidence="4" id="KW-0418">Kinase</keyword>
<feature type="domain" description="PAC" evidence="11">
    <location>
        <begin position="140"/>
        <end position="190"/>
    </location>
</feature>
<dbReference type="EC" id="2.7.13.3" evidence="2"/>
<comment type="catalytic activity">
    <reaction evidence="1">
        <text>ATP + protein L-histidine = ADP + protein N-phospho-L-histidine.</text>
        <dbReference type="EC" id="2.7.13.3"/>
    </reaction>
</comment>
<proteinExistence type="predicted"/>
<feature type="modified residue" description="4-aspartylphosphate" evidence="6">
    <location>
        <position position="633"/>
    </location>
</feature>
<dbReference type="InterPro" id="IPR000700">
    <property type="entry name" value="PAS-assoc_C"/>
</dbReference>
<dbReference type="InterPro" id="IPR036890">
    <property type="entry name" value="HATPase_C_sf"/>
</dbReference>
<sequence>MTARPPRDTVPATPSILTQSSLADAATLYSKERSVPDDTTGSLDELRLRNNQLTEMNQQLHAQLDKQQAASVDCQNVLNGINIGVVLLDTQLNIRLFTPATRSLFNMRATDIGRPLADLCPLATDANLLEDARTVMRDKQPLEREVRSQSGVSFTRRISPYIKQDNCVEGVVITFTDICDKKQITQALEQATHNAQLTTAARTRFLACASHDLRQPLQTLKLLQGLLLSLLTEEQSRKLTIRIGETVGAMSGMLNALLDINHIETGAVRANPVTFRVSDLLDRLADEFNYKAGAKGLQLRLVPCHLSVESDPRLLEQVLRHLLSNALQYTHEGRILLGCRRHGAWLSIEVWDTGLGIEPPHLDSILEAKSLDEEPASGNDTGLTVVKHLCALLGHRLRAQSCITKGSAFSIDIALASESPVLSGAMQPAQALAHNPVAGGEMILAVEDDVELLELLGSLLKSAGYQVAMAIDGKAALDSVTRGGVQPDLILADFNLPGSINGLQMITQLRMTLHRSIPAIILTGDISRQTSRDVAFEHCIQLNKPAKLKEVTFVIASLLAQQRAAKIDAERLEQIAPCDAHASTVFVVDRDDLFRNTIRGVLESNGYLVQDYTSSEAFLEGYAPGQPACLLIDAHLPGMNGLELLHRLRKSGYDLPAVVISSSNEISIAVDAMKAGASDFIEKPFGRSEMLQCIARALEHSLDANKKLAWLQEASSCIDSLTARQRQVMDMVLAGFASKKIAAELGISQRTVENHRASVMNRTHSKSIPALARIALAANSRM</sequence>
<dbReference type="InterPro" id="IPR036097">
    <property type="entry name" value="HisK_dim/P_sf"/>
</dbReference>
<keyword evidence="7" id="KW-0175">Coiled coil</keyword>
<dbReference type="SMART" id="SM00448">
    <property type="entry name" value="REC"/>
    <property type="match status" value="2"/>
</dbReference>
<dbReference type="InterPro" id="IPR035965">
    <property type="entry name" value="PAS-like_dom_sf"/>
</dbReference>
<dbReference type="SUPFAM" id="SSF55874">
    <property type="entry name" value="ATPase domain of HSP90 chaperone/DNA topoisomerase II/histidine kinase"/>
    <property type="match status" value="1"/>
</dbReference>
<dbReference type="SUPFAM" id="SSF52172">
    <property type="entry name" value="CheY-like"/>
    <property type="match status" value="2"/>
</dbReference>
<evidence type="ECO:0000313" key="13">
    <source>
        <dbReference type="Proteomes" id="UP001299876"/>
    </source>
</evidence>
<dbReference type="InterPro" id="IPR000792">
    <property type="entry name" value="Tscrpt_reg_LuxR_C"/>
</dbReference>
<evidence type="ECO:0000259" key="9">
    <source>
        <dbReference type="PROSITE" id="PS50109"/>
    </source>
</evidence>
<dbReference type="InterPro" id="IPR016032">
    <property type="entry name" value="Sig_transdc_resp-reg_C-effctor"/>
</dbReference>
<evidence type="ECO:0000313" key="12">
    <source>
        <dbReference type="EMBL" id="MCK1789143.1"/>
    </source>
</evidence>
<dbReference type="Proteomes" id="UP001299876">
    <property type="component" value="Unassembled WGS sequence"/>
</dbReference>
<evidence type="ECO:0000256" key="7">
    <source>
        <dbReference type="SAM" id="Coils"/>
    </source>
</evidence>
<accession>A0ABT0ETT5</accession>
<feature type="domain" description="Response regulatory" evidence="10">
    <location>
        <begin position="584"/>
        <end position="698"/>
    </location>
</feature>
<dbReference type="PRINTS" id="PR00038">
    <property type="entry name" value="HTHLUXR"/>
</dbReference>
<evidence type="ECO:0000259" key="8">
    <source>
        <dbReference type="PROSITE" id="PS50043"/>
    </source>
</evidence>
<dbReference type="InterPro" id="IPR036388">
    <property type="entry name" value="WH-like_DNA-bd_sf"/>
</dbReference>
<dbReference type="PROSITE" id="PS00622">
    <property type="entry name" value="HTH_LUXR_1"/>
    <property type="match status" value="1"/>
</dbReference>
<dbReference type="Gene3D" id="3.30.450.20">
    <property type="entry name" value="PAS domain"/>
    <property type="match status" value="1"/>
</dbReference>
<dbReference type="SMART" id="SM00421">
    <property type="entry name" value="HTH_LUXR"/>
    <property type="match status" value="1"/>
</dbReference>
<keyword evidence="3" id="KW-0808">Transferase</keyword>
<reference evidence="12 13" key="1">
    <citation type="submission" date="2022-02" db="EMBL/GenBank/DDBJ databases">
        <title>Comparative genomics of the first Antarctic Pseudomonas spp. capable of biotransforming 2,4,6-Trinitrotoluene.</title>
        <authorList>
            <person name="Cabrera M.A."/>
            <person name="Marquez S.L."/>
            <person name="Perez-Donoso J.M."/>
        </authorList>
    </citation>
    <scope>NUCLEOTIDE SEQUENCE [LARGE SCALE GENOMIC DNA]</scope>
    <source>
        <strain evidence="12 13">TNT19</strain>
    </source>
</reference>
<evidence type="ECO:0000256" key="3">
    <source>
        <dbReference type="ARBA" id="ARBA00022679"/>
    </source>
</evidence>